<protein>
    <recommendedName>
        <fullName evidence="7">NADP-dependent oxidoreductase domain-containing protein</fullName>
    </recommendedName>
</protein>
<evidence type="ECO:0000259" key="7">
    <source>
        <dbReference type="Pfam" id="PF00248"/>
    </source>
</evidence>
<keyword evidence="2" id="KW-0521">NADP</keyword>
<evidence type="ECO:0000256" key="2">
    <source>
        <dbReference type="ARBA" id="ARBA00022857"/>
    </source>
</evidence>
<feature type="active site" description="Proton donor" evidence="4">
    <location>
        <position position="48"/>
    </location>
</feature>
<dbReference type="CDD" id="cd19071">
    <property type="entry name" value="AKR_AKR1-5-like"/>
    <property type="match status" value="1"/>
</dbReference>
<keyword evidence="3" id="KW-0560">Oxidoreductase</keyword>
<accession>A0A292IHT3</accession>
<dbReference type="InterPro" id="IPR036812">
    <property type="entry name" value="NAD(P)_OxRdtase_dom_sf"/>
</dbReference>
<feature type="domain" description="NADP-dependent oxidoreductase" evidence="7">
    <location>
        <begin position="13"/>
        <end position="259"/>
    </location>
</feature>
<dbReference type="PRINTS" id="PR00069">
    <property type="entry name" value="ALDKETRDTASE"/>
</dbReference>
<dbReference type="InterPro" id="IPR020471">
    <property type="entry name" value="AKR"/>
</dbReference>
<comment type="similarity">
    <text evidence="1">Belongs to the aldo/keto reductase family.</text>
</comment>
<dbReference type="PANTHER" id="PTHR43827">
    <property type="entry name" value="2,5-DIKETO-D-GLUCONIC ACID REDUCTASE"/>
    <property type="match status" value="1"/>
</dbReference>
<feature type="binding site" evidence="5">
    <location>
        <position position="105"/>
    </location>
    <ligand>
        <name>substrate</name>
    </ligand>
</feature>
<dbReference type="GO" id="GO:0016616">
    <property type="term" value="F:oxidoreductase activity, acting on the CH-OH group of donors, NAD or NADP as acceptor"/>
    <property type="evidence" value="ECO:0007669"/>
    <property type="project" value="UniProtKB-ARBA"/>
</dbReference>
<dbReference type="PANTHER" id="PTHR43827:SF3">
    <property type="entry name" value="NADP-DEPENDENT OXIDOREDUCTASE DOMAIN-CONTAINING PROTEIN"/>
    <property type="match status" value="1"/>
</dbReference>
<evidence type="ECO:0000256" key="6">
    <source>
        <dbReference type="PIRSR" id="PIRSR000097-3"/>
    </source>
</evidence>
<evidence type="ECO:0000256" key="1">
    <source>
        <dbReference type="ARBA" id="ARBA00007905"/>
    </source>
</evidence>
<evidence type="ECO:0000256" key="3">
    <source>
        <dbReference type="ARBA" id="ARBA00023002"/>
    </source>
</evidence>
<dbReference type="SUPFAM" id="SSF51430">
    <property type="entry name" value="NAD(P)-linked oxidoreductase"/>
    <property type="match status" value="1"/>
</dbReference>
<dbReference type="InterPro" id="IPR018170">
    <property type="entry name" value="Aldo/ket_reductase_CS"/>
</dbReference>
<dbReference type="InterPro" id="IPR023210">
    <property type="entry name" value="NADP_OxRdtase_dom"/>
</dbReference>
<dbReference type="KEGG" id="mamp:MAMA39_03840"/>
<reference evidence="8 9" key="1">
    <citation type="journal article" date="2015" name="Clin. Infect. Dis.">
        <title>Genomic Investigations unmask Mycoplasma amphoriforme, a new respiratory pathogen.</title>
        <authorList>
            <person name="Gillespie S.H."/>
            <person name="Ling C.L."/>
            <person name="Oravcova K."/>
            <person name="Pinheiro M."/>
            <person name="Wells L."/>
            <person name="Bryant J.M."/>
            <person name="McHugh T.D."/>
            <person name="Bebear C."/>
            <person name="Webster D."/>
            <person name="Harris S.R."/>
            <person name="Seth-Smith H.M."/>
            <person name="Thomson N.R."/>
        </authorList>
    </citation>
    <scope>NUCLEOTIDE SEQUENCE [LARGE SCALE GENOMIC DNA]</scope>
    <source>
        <strain evidence="8 9">A39</strain>
    </source>
</reference>
<evidence type="ECO:0000256" key="5">
    <source>
        <dbReference type="PIRSR" id="PIRSR000097-2"/>
    </source>
</evidence>
<dbReference type="PIRSF" id="PIRSF000097">
    <property type="entry name" value="AKR"/>
    <property type="match status" value="1"/>
</dbReference>
<dbReference type="PROSITE" id="PS00062">
    <property type="entry name" value="ALDOKETO_REDUCTASE_2"/>
    <property type="match status" value="1"/>
</dbReference>
<dbReference type="AlphaFoldDB" id="A0A292IHT3"/>
<evidence type="ECO:0000256" key="4">
    <source>
        <dbReference type="PIRSR" id="PIRSR000097-1"/>
    </source>
</evidence>
<gene>
    <name evidence="8" type="ORF">MAMA39_03840</name>
</gene>
<dbReference type="EMBL" id="HG937516">
    <property type="protein sequence ID" value="CDN40504.1"/>
    <property type="molecule type" value="Genomic_DNA"/>
</dbReference>
<organism evidence="8 9">
    <name type="scientific">Mycoplasma amphoriforme A39</name>
    <dbReference type="NCBI Taxonomy" id="572419"/>
    <lineage>
        <taxon>Bacteria</taxon>
        <taxon>Bacillati</taxon>
        <taxon>Mycoplasmatota</taxon>
        <taxon>Mollicutes</taxon>
        <taxon>Mycoplasmataceae</taxon>
        <taxon>Mycoplasma</taxon>
    </lineage>
</organism>
<evidence type="ECO:0000313" key="8">
    <source>
        <dbReference type="EMBL" id="CDN40504.1"/>
    </source>
</evidence>
<name>A0A292IHT3_9MOLU</name>
<dbReference type="Gene3D" id="3.20.20.100">
    <property type="entry name" value="NADP-dependent oxidoreductase domain"/>
    <property type="match status" value="1"/>
</dbReference>
<keyword evidence="9" id="KW-1185">Reference proteome</keyword>
<dbReference type="RefSeq" id="WP_343251123.1">
    <property type="nucleotide sequence ID" value="NZ_HG937516.1"/>
</dbReference>
<evidence type="ECO:0000313" key="9">
    <source>
        <dbReference type="Proteomes" id="UP000261764"/>
    </source>
</evidence>
<dbReference type="Pfam" id="PF00248">
    <property type="entry name" value="Aldo_ket_red"/>
    <property type="match status" value="1"/>
</dbReference>
<dbReference type="Proteomes" id="UP000261764">
    <property type="component" value="Chromosome I"/>
</dbReference>
<sequence>MTKQKLVSQCLMGFGTYKNQEPLSQFIENLRVVCSNNEYEFIDTARFYKNEKKIGSALQKLKKEFSFHILVQSKVWPKNFTNVKTELKKSIEDLQLTKIDSYLLHRPHWDMKINILAWKQLIKCQQAGLVEEIGVSNFDKEMIDILFKHSGVYPKINQIELSVANMRWDRVLYNQQQKIIIQSWRPLTNDQKIFLNHPVVVKIAKTHKIDSALILIAFLKNLALCPIIKSQNNSRIESNAKAYHVKLSSKEIEQLKTLNIYLSGSSSTFDLL</sequence>
<feature type="site" description="Lowers pKa of active site Tyr" evidence="6">
    <location>
        <position position="74"/>
    </location>
</feature>
<proteinExistence type="inferred from homology"/>